<organism evidence="6 7">
    <name type="scientific">Candidatus Desulfovibrio intestinipullorum</name>
    <dbReference type="NCBI Taxonomy" id="2838536"/>
    <lineage>
        <taxon>Bacteria</taxon>
        <taxon>Pseudomonadati</taxon>
        <taxon>Thermodesulfobacteriota</taxon>
        <taxon>Desulfovibrionia</taxon>
        <taxon>Desulfovibrionales</taxon>
        <taxon>Desulfovibrionaceae</taxon>
        <taxon>Desulfovibrio</taxon>
    </lineage>
</organism>
<comment type="similarity">
    <text evidence="1 4">Belongs to the prolyl-tRNA editing family. YbaK/EbsC subfamily.</text>
</comment>
<evidence type="ECO:0000313" key="6">
    <source>
        <dbReference type="EMBL" id="HIW00746.1"/>
    </source>
</evidence>
<gene>
    <name evidence="6" type="primary">ybaK</name>
    <name evidence="6" type="ORF">H9894_06095</name>
</gene>
<keyword evidence="3 4" id="KW-0456">Lyase</keyword>
<evidence type="ECO:0000259" key="5">
    <source>
        <dbReference type="Pfam" id="PF04073"/>
    </source>
</evidence>
<dbReference type="AlphaFoldDB" id="A0A9D1PXA5"/>
<dbReference type="PANTHER" id="PTHR30411">
    <property type="entry name" value="CYTOPLASMIC PROTEIN"/>
    <property type="match status" value="1"/>
</dbReference>
<dbReference type="InterPro" id="IPR036754">
    <property type="entry name" value="YbaK/aa-tRNA-synt-asso_dom_sf"/>
</dbReference>
<reference evidence="6" key="1">
    <citation type="journal article" date="2021" name="PeerJ">
        <title>Extensive microbial diversity within the chicken gut microbiome revealed by metagenomics and culture.</title>
        <authorList>
            <person name="Gilroy R."/>
            <person name="Ravi A."/>
            <person name="Getino M."/>
            <person name="Pursley I."/>
            <person name="Horton D.L."/>
            <person name="Alikhan N.F."/>
            <person name="Baker D."/>
            <person name="Gharbi K."/>
            <person name="Hall N."/>
            <person name="Watson M."/>
            <person name="Adriaenssens E.M."/>
            <person name="Foster-Nyarko E."/>
            <person name="Jarju S."/>
            <person name="Secka A."/>
            <person name="Antonio M."/>
            <person name="Oren A."/>
            <person name="Chaudhuri R.R."/>
            <person name="La Ragione R."/>
            <person name="Hildebrand F."/>
            <person name="Pallen M.J."/>
        </authorList>
    </citation>
    <scope>NUCLEOTIDE SEQUENCE</scope>
    <source>
        <strain evidence="6">ChiHecec2B26-446</strain>
    </source>
</reference>
<evidence type="ECO:0000256" key="3">
    <source>
        <dbReference type="ARBA" id="ARBA00023239"/>
    </source>
</evidence>
<keyword evidence="2 4" id="KW-0648">Protein biosynthesis</keyword>
<protein>
    <recommendedName>
        <fullName evidence="4">Cys-tRNA(Pro)/Cys-tRNA(Cys) deacylase</fullName>
        <ecNumber evidence="4">4.2.-.-</ecNumber>
    </recommendedName>
</protein>
<comment type="caution">
    <text evidence="6">The sequence shown here is derived from an EMBL/GenBank/DDBJ whole genome shotgun (WGS) entry which is preliminary data.</text>
</comment>
<name>A0A9D1PXA5_9BACT</name>
<sequence>MSHDKKTSKTNAARLLDELGISYSMHEAEVDLDDLSAVSMAAKLGEDKARVFKTLVTRSDRNSILMACIPADAELDLKALARASGNKQVAMVHLKEVFPLTGYVRGGCSPLAGKKKYPVFVDETAMLHETIFVSAGQRGVQLELAPDDLLRAAEAQYAPIARNPETMAPY</sequence>
<reference evidence="6" key="2">
    <citation type="submission" date="2021-04" db="EMBL/GenBank/DDBJ databases">
        <authorList>
            <person name="Gilroy R."/>
        </authorList>
    </citation>
    <scope>NUCLEOTIDE SEQUENCE</scope>
    <source>
        <strain evidence="6">ChiHecec2B26-446</strain>
    </source>
</reference>
<dbReference type="EMBL" id="DXHV01000060">
    <property type="protein sequence ID" value="HIW00746.1"/>
    <property type="molecule type" value="Genomic_DNA"/>
</dbReference>
<dbReference type="Gene3D" id="3.90.960.10">
    <property type="entry name" value="YbaK/aminoacyl-tRNA synthetase-associated domain"/>
    <property type="match status" value="1"/>
</dbReference>
<evidence type="ECO:0000256" key="4">
    <source>
        <dbReference type="PIRNR" id="PIRNR006181"/>
    </source>
</evidence>
<dbReference type="CDD" id="cd00002">
    <property type="entry name" value="YbaK_deacylase"/>
    <property type="match status" value="1"/>
</dbReference>
<dbReference type="Proteomes" id="UP000886752">
    <property type="component" value="Unassembled WGS sequence"/>
</dbReference>
<evidence type="ECO:0000256" key="2">
    <source>
        <dbReference type="ARBA" id="ARBA00022917"/>
    </source>
</evidence>
<dbReference type="GO" id="GO:0016829">
    <property type="term" value="F:lyase activity"/>
    <property type="evidence" value="ECO:0007669"/>
    <property type="project" value="UniProtKB-KW"/>
</dbReference>
<dbReference type="PANTHER" id="PTHR30411:SF0">
    <property type="entry name" value="CYS-TRNA(PRO)_CYS-TRNA(CYS) DEACYLASE YBAK"/>
    <property type="match status" value="1"/>
</dbReference>
<feature type="domain" description="YbaK/aminoacyl-tRNA synthetase-associated" evidence="5">
    <location>
        <begin position="37"/>
        <end position="151"/>
    </location>
</feature>
<dbReference type="GO" id="GO:0002161">
    <property type="term" value="F:aminoacyl-tRNA deacylase activity"/>
    <property type="evidence" value="ECO:0007669"/>
    <property type="project" value="InterPro"/>
</dbReference>
<dbReference type="Pfam" id="PF04073">
    <property type="entry name" value="tRNA_edit"/>
    <property type="match status" value="1"/>
</dbReference>
<dbReference type="GO" id="GO:0006412">
    <property type="term" value="P:translation"/>
    <property type="evidence" value="ECO:0007669"/>
    <property type="project" value="UniProtKB-KW"/>
</dbReference>
<proteinExistence type="inferred from homology"/>
<dbReference type="InterPro" id="IPR004369">
    <property type="entry name" value="Prolyl-tRNA_editing_YbaK/EbsC"/>
</dbReference>
<dbReference type="PIRSF" id="PIRSF006181">
    <property type="entry name" value="EbsC_YbaK"/>
    <property type="match status" value="1"/>
</dbReference>
<evidence type="ECO:0000313" key="7">
    <source>
        <dbReference type="Proteomes" id="UP000886752"/>
    </source>
</evidence>
<dbReference type="NCBIfam" id="TIGR00011">
    <property type="entry name" value="YbaK_EbsC"/>
    <property type="match status" value="1"/>
</dbReference>
<dbReference type="EC" id="4.2.-.-" evidence="4"/>
<evidence type="ECO:0000256" key="1">
    <source>
        <dbReference type="ARBA" id="ARBA00009798"/>
    </source>
</evidence>
<accession>A0A9D1PXA5</accession>
<dbReference type="InterPro" id="IPR007214">
    <property type="entry name" value="YbaK/aa-tRNA-synth-assoc-dom"/>
</dbReference>
<dbReference type="SUPFAM" id="SSF55826">
    <property type="entry name" value="YbaK/ProRS associated domain"/>
    <property type="match status" value="1"/>
</dbReference>